<evidence type="ECO:0000313" key="5">
    <source>
        <dbReference type="EMBL" id="CAG6481160.1"/>
    </source>
</evidence>
<dbReference type="InterPro" id="IPR029058">
    <property type="entry name" value="AB_hydrolase_fold"/>
</dbReference>
<evidence type="ECO:0000256" key="1">
    <source>
        <dbReference type="ARBA" id="ARBA00023180"/>
    </source>
</evidence>
<keyword evidence="3" id="KW-0472">Membrane</keyword>
<dbReference type="Gene3D" id="3.40.50.1820">
    <property type="entry name" value="alpha/beta hydrolase"/>
    <property type="match status" value="1"/>
</dbReference>
<keyword evidence="3" id="KW-1133">Transmembrane helix</keyword>
<keyword evidence="3" id="KW-0812">Transmembrane</keyword>
<keyword evidence="1" id="KW-0325">Glycoprotein</keyword>
<feature type="compositionally biased region" description="Basic and acidic residues" evidence="2">
    <location>
        <begin position="314"/>
        <end position="327"/>
    </location>
</feature>
<evidence type="ECO:0000256" key="2">
    <source>
        <dbReference type="SAM" id="MobiDB-lite"/>
    </source>
</evidence>
<feature type="compositionally biased region" description="Basic and acidic residues" evidence="2">
    <location>
        <begin position="34"/>
        <end position="67"/>
    </location>
</feature>
<feature type="domain" description="Carboxylesterase type B" evidence="4">
    <location>
        <begin position="396"/>
        <end position="773"/>
    </location>
</feature>
<dbReference type="EMBL" id="HBUE01090170">
    <property type="protein sequence ID" value="CAG6481160.1"/>
    <property type="molecule type" value="Transcribed_RNA"/>
</dbReference>
<feature type="compositionally biased region" description="Basic and acidic residues" evidence="2">
    <location>
        <begin position="134"/>
        <end position="167"/>
    </location>
</feature>
<dbReference type="PROSITE" id="PS00941">
    <property type="entry name" value="CARBOXYLESTERASE_B_2"/>
    <property type="match status" value="1"/>
</dbReference>
<dbReference type="InterPro" id="IPR002018">
    <property type="entry name" value="CarbesteraseB"/>
</dbReference>
<feature type="region of interest" description="Disordered" evidence="2">
    <location>
        <begin position="1"/>
        <end position="239"/>
    </location>
</feature>
<organism evidence="5">
    <name type="scientific">Culex pipiens</name>
    <name type="common">House mosquito</name>
    <dbReference type="NCBI Taxonomy" id="7175"/>
    <lineage>
        <taxon>Eukaryota</taxon>
        <taxon>Metazoa</taxon>
        <taxon>Ecdysozoa</taxon>
        <taxon>Arthropoda</taxon>
        <taxon>Hexapoda</taxon>
        <taxon>Insecta</taxon>
        <taxon>Pterygota</taxon>
        <taxon>Neoptera</taxon>
        <taxon>Endopterygota</taxon>
        <taxon>Diptera</taxon>
        <taxon>Nematocera</taxon>
        <taxon>Culicoidea</taxon>
        <taxon>Culicidae</taxon>
        <taxon>Culicinae</taxon>
        <taxon>Culicini</taxon>
        <taxon>Culex</taxon>
        <taxon>Culex</taxon>
    </lineage>
</organism>
<accession>A0A8D8BTT6</accession>
<evidence type="ECO:0000256" key="3">
    <source>
        <dbReference type="SAM" id="Phobius"/>
    </source>
</evidence>
<sequence length="871" mass="95747">MGETDDKDTAPPTATEKGTVETPAAITEVQEPEPDAKETEKLLANSEEKTDDKETEKPTVEEKKKSSSENVNGTTNGEEIINIPDETSTETAKADDEKKPTDKPNKVQAEEREVKPKKVPAGAFKLPGFFNKSKAKEADGADNELLEKQDTEKEPKAVEAAAEEKPKRAGFFANLRLRNPFAKKQPDTAAADDTKTKPEEEENDEVTAEATDKKPDEETPATEATTKEEEAGVAAPKKGILDALKVPLASIIPKRFKSGGGEGGEDDLELGKRPKNRAGLASMETLDDSLKDTETKDTVDKPAAAAANGTDSEALVKPDEKKDAEKGEDGEEPTPSKYPCWERFRTYKCSVDDIAIIAGIVIFLLLLALIIAFTFIGRGEPATAPVRDGKYIETVTSCGKVEGILEDGAFAFRGIPYAVPPVGPLRWKAAQPIENINYCWNDTLKAHNSTPVCWQFYADGKVDGSEDCLTLDVITPHVRYDNPLPVVVLIGAESFTGDSPGKLRPSTRYARARDVIFVRPNFRLNVFGFLALDQLTKSVHPPTSGNYGLSDIIAALKWIQLNIAHFGGDPKSVTLFGHRAGGSIVAALASSNKTSKLFARSWISSASSIFPGNPLADSEAENSAYLGRIKCDNAECLREKEDEDVLDAVPDTWRRILPDLPTSEENATANHEWLVLDGHILQQHPADVWNTETGKIKYVVGSTIHESHSSKLYLKHTEWTPELVTKHVNESKIGELGLTEEAIKRYNATYKGLAAMISDIRTVCPLYTLSQKLLTSQFYVVSQTGGELNIADVDSDIQAILGRYEPKTPEQRRYVSAIQQLFYHYVSHGEIKSELRRKLLDIGQDALPTYNSDNCDFWIKNDVVPRYARLD</sequence>
<feature type="region of interest" description="Disordered" evidence="2">
    <location>
        <begin position="251"/>
        <end position="337"/>
    </location>
</feature>
<feature type="compositionally biased region" description="Basic and acidic residues" evidence="2">
    <location>
        <begin position="92"/>
        <end position="116"/>
    </location>
</feature>
<feature type="compositionally biased region" description="Basic and acidic residues" evidence="2">
    <location>
        <begin position="288"/>
        <end position="300"/>
    </location>
</feature>
<dbReference type="FunFam" id="3.40.50.1820:FF:000295">
    <property type="entry name" value="neurotactin"/>
    <property type="match status" value="1"/>
</dbReference>
<dbReference type="AlphaFoldDB" id="A0A8D8BTT6"/>
<feature type="transmembrane region" description="Helical" evidence="3">
    <location>
        <begin position="354"/>
        <end position="377"/>
    </location>
</feature>
<evidence type="ECO:0000259" key="4">
    <source>
        <dbReference type="Pfam" id="PF00135"/>
    </source>
</evidence>
<name>A0A8D8BTT6_CULPI</name>
<protein>
    <submittedName>
        <fullName evidence="5">Neurotactin</fullName>
    </submittedName>
</protein>
<reference evidence="5" key="1">
    <citation type="submission" date="2021-05" db="EMBL/GenBank/DDBJ databases">
        <authorList>
            <person name="Alioto T."/>
            <person name="Alioto T."/>
            <person name="Gomez Garrido J."/>
        </authorList>
    </citation>
    <scope>NUCLEOTIDE SEQUENCE</scope>
</reference>
<dbReference type="Pfam" id="PF00135">
    <property type="entry name" value="COesterase"/>
    <property type="match status" value="1"/>
</dbReference>
<proteinExistence type="predicted"/>
<dbReference type="InterPro" id="IPR050309">
    <property type="entry name" value="Type-B_Carboxylest/Lipase"/>
</dbReference>
<dbReference type="PANTHER" id="PTHR11559">
    <property type="entry name" value="CARBOXYLESTERASE"/>
    <property type="match status" value="1"/>
</dbReference>
<dbReference type="SUPFAM" id="SSF53474">
    <property type="entry name" value="alpha/beta-Hydrolases"/>
    <property type="match status" value="1"/>
</dbReference>
<dbReference type="InterPro" id="IPR019819">
    <property type="entry name" value="Carboxylesterase_B_CS"/>
</dbReference>